<feature type="transmembrane region" description="Helical" evidence="7">
    <location>
        <begin position="99"/>
        <end position="118"/>
    </location>
</feature>
<feature type="transmembrane region" description="Helical" evidence="7">
    <location>
        <begin position="322"/>
        <end position="343"/>
    </location>
</feature>
<feature type="transmembrane region" description="Helical" evidence="7">
    <location>
        <begin position="71"/>
        <end position="92"/>
    </location>
</feature>
<evidence type="ECO:0000313" key="10">
    <source>
        <dbReference type="Proteomes" id="UP001292094"/>
    </source>
</evidence>
<name>A0AAE1P447_9EUCA</name>
<feature type="transmembrane region" description="Helical" evidence="7">
    <location>
        <begin position="355"/>
        <end position="373"/>
    </location>
</feature>
<comment type="similarity">
    <text evidence="2">Belongs to the major facilitator superfamily. MFSD6 family.</text>
</comment>
<dbReference type="SUPFAM" id="SSF103473">
    <property type="entry name" value="MFS general substrate transporter"/>
    <property type="match status" value="1"/>
</dbReference>
<feature type="transmembrane region" description="Helical" evidence="7">
    <location>
        <begin position="175"/>
        <end position="196"/>
    </location>
</feature>
<feature type="domain" description="Major facilitator superfamily associated" evidence="8">
    <location>
        <begin position="36"/>
        <end position="447"/>
    </location>
</feature>
<feature type="transmembrane region" description="Helical" evidence="7">
    <location>
        <begin position="448"/>
        <end position="468"/>
    </location>
</feature>
<dbReference type="PANTHER" id="PTHR16172:SF35">
    <property type="entry name" value="MAJOR FACILITATOR SUPERFAMILY (MFS) PROFILE DOMAIN-CONTAINING PROTEIN"/>
    <property type="match status" value="1"/>
</dbReference>
<feature type="compositionally biased region" description="Basic and acidic residues" evidence="6">
    <location>
        <begin position="558"/>
        <end position="568"/>
    </location>
</feature>
<organism evidence="9 10">
    <name type="scientific">Petrolisthes manimaculis</name>
    <dbReference type="NCBI Taxonomy" id="1843537"/>
    <lineage>
        <taxon>Eukaryota</taxon>
        <taxon>Metazoa</taxon>
        <taxon>Ecdysozoa</taxon>
        <taxon>Arthropoda</taxon>
        <taxon>Crustacea</taxon>
        <taxon>Multicrustacea</taxon>
        <taxon>Malacostraca</taxon>
        <taxon>Eumalacostraca</taxon>
        <taxon>Eucarida</taxon>
        <taxon>Decapoda</taxon>
        <taxon>Pleocyemata</taxon>
        <taxon>Anomura</taxon>
        <taxon>Galatheoidea</taxon>
        <taxon>Porcellanidae</taxon>
        <taxon>Petrolisthes</taxon>
    </lineage>
</organism>
<dbReference type="CDD" id="cd17335">
    <property type="entry name" value="MFS_MFSD6"/>
    <property type="match status" value="1"/>
</dbReference>
<comment type="caution">
    <text evidence="9">The sequence shown here is derived from an EMBL/GenBank/DDBJ whole genome shotgun (WGS) entry which is preliminary data.</text>
</comment>
<protein>
    <recommendedName>
        <fullName evidence="8">Major facilitator superfamily associated domain-containing protein</fullName>
    </recommendedName>
</protein>
<evidence type="ECO:0000313" key="9">
    <source>
        <dbReference type="EMBL" id="KAK4301770.1"/>
    </source>
</evidence>
<sequence length="646" mass="71819">MKEVCVQSIGSDVRDMRKPLWIDRVLVDLVKKEFIPIKILFLCIHGGANALFPFLTLHARSLGITEWELGVVYGFNPVIALFGPPVIGLIADKIGNFKVMLSITMAASGFASLLFIAVPQGRVTYLLPSDLPLTLEPPSSASLHLPRLLSCQLRPHLSLTLINCTSITNCSSLTFWSYFLVRILNTLMIATSMTLFDGATMAILKEHGGDYGLQRMYATLGVVILTPVSGSLIDHFSHLQQQQNYNSAFYLYFGLKTIASVVILFVNLDFRDGSNRVLHDFRFLMRQPEIMAFITVMLITGTSFGLLDTFLFWLLQDLGAKRMLMGLTVAVGGLAGIPILVAAESIITRLGHANTIVISTAFYVLRFVGYSFITSPWWCMPLETLECMTVALLMTTAVSYAAELATPATLATLQGVNGGVHYGVGRGLGSLLGGFLVEPLGVRNTFRLMAGVCAITCVLYFLTIQFLFPRLYGHSKDQTDITQSQRGKARQNTEGLIHRRDLEERQGQKTNMKGKVAQEKEVERRAKQESEVESSEGKDKEVERGAKQESEVESNEGGGDKEVEKSEEQEIEVESSEGEMIQMPQNEVPVHDVRIERRDEQVKKHNREVLDGKCSVVKYSVKRGSRNKDISGQEKEKHNMAFDDDE</sequence>
<keyword evidence="4 7" id="KW-1133">Transmembrane helix</keyword>
<dbReference type="Pfam" id="PF12832">
    <property type="entry name" value="MFS_1_like"/>
    <property type="match status" value="1"/>
</dbReference>
<keyword evidence="3 7" id="KW-0812">Transmembrane</keyword>
<feature type="compositionally biased region" description="Basic and acidic residues" evidence="6">
    <location>
        <begin position="626"/>
        <end position="646"/>
    </location>
</feature>
<dbReference type="PANTHER" id="PTHR16172">
    <property type="entry name" value="MAJOR FACILITATOR SUPERFAMILY DOMAIN-CONTAINING PROTEIN 6-LIKE"/>
    <property type="match status" value="1"/>
</dbReference>
<dbReference type="AlphaFoldDB" id="A0AAE1P447"/>
<proteinExistence type="inferred from homology"/>
<evidence type="ECO:0000256" key="6">
    <source>
        <dbReference type="SAM" id="MobiDB-lite"/>
    </source>
</evidence>
<dbReference type="InterPro" id="IPR036259">
    <property type="entry name" value="MFS_trans_sf"/>
</dbReference>
<evidence type="ECO:0000256" key="1">
    <source>
        <dbReference type="ARBA" id="ARBA00004141"/>
    </source>
</evidence>
<keyword evidence="5 7" id="KW-0472">Membrane</keyword>
<dbReference type="EMBL" id="JAWZYT010002827">
    <property type="protein sequence ID" value="KAK4301770.1"/>
    <property type="molecule type" value="Genomic_DNA"/>
</dbReference>
<evidence type="ECO:0000256" key="3">
    <source>
        <dbReference type="ARBA" id="ARBA00022692"/>
    </source>
</evidence>
<reference evidence="9" key="1">
    <citation type="submission" date="2023-11" db="EMBL/GenBank/DDBJ databases">
        <title>Genome assemblies of two species of porcelain crab, Petrolisthes cinctipes and Petrolisthes manimaculis (Anomura: Porcellanidae).</title>
        <authorList>
            <person name="Angst P."/>
        </authorList>
    </citation>
    <scope>NUCLEOTIDE SEQUENCE</scope>
    <source>
        <strain evidence="9">PB745_02</strain>
        <tissue evidence="9">Gill</tissue>
    </source>
</reference>
<evidence type="ECO:0000259" key="8">
    <source>
        <dbReference type="Pfam" id="PF12832"/>
    </source>
</evidence>
<feature type="compositionally biased region" description="Basic and acidic residues" evidence="6">
    <location>
        <begin position="496"/>
        <end position="507"/>
    </location>
</feature>
<gene>
    <name evidence="9" type="ORF">Pmani_026097</name>
</gene>
<keyword evidence="10" id="KW-1185">Reference proteome</keyword>
<feature type="transmembrane region" description="Helical" evidence="7">
    <location>
        <begin position="249"/>
        <end position="270"/>
    </location>
</feature>
<feature type="compositionally biased region" description="Basic and acidic residues" evidence="6">
    <location>
        <begin position="516"/>
        <end position="550"/>
    </location>
</feature>
<evidence type="ECO:0000256" key="7">
    <source>
        <dbReference type="SAM" id="Phobius"/>
    </source>
</evidence>
<feature type="region of interest" description="Disordered" evidence="6">
    <location>
        <begin position="478"/>
        <end position="594"/>
    </location>
</feature>
<feature type="transmembrane region" description="Helical" evidence="7">
    <location>
        <begin position="290"/>
        <end position="316"/>
    </location>
</feature>
<accession>A0AAE1P447</accession>
<dbReference type="GO" id="GO:0016020">
    <property type="term" value="C:membrane"/>
    <property type="evidence" value="ECO:0007669"/>
    <property type="project" value="UniProtKB-SubCell"/>
</dbReference>
<dbReference type="InterPro" id="IPR024989">
    <property type="entry name" value="MFS_assoc_dom"/>
</dbReference>
<evidence type="ECO:0000256" key="5">
    <source>
        <dbReference type="ARBA" id="ARBA00023136"/>
    </source>
</evidence>
<dbReference type="InterPro" id="IPR051717">
    <property type="entry name" value="MFS_MFSD6"/>
</dbReference>
<dbReference type="Proteomes" id="UP001292094">
    <property type="component" value="Unassembled WGS sequence"/>
</dbReference>
<feature type="transmembrane region" description="Helical" evidence="7">
    <location>
        <begin position="39"/>
        <end position="59"/>
    </location>
</feature>
<evidence type="ECO:0000256" key="4">
    <source>
        <dbReference type="ARBA" id="ARBA00022989"/>
    </source>
</evidence>
<feature type="region of interest" description="Disordered" evidence="6">
    <location>
        <begin position="623"/>
        <end position="646"/>
    </location>
</feature>
<feature type="compositionally biased region" description="Polar residues" evidence="6">
    <location>
        <begin position="480"/>
        <end position="494"/>
    </location>
</feature>
<dbReference type="Gene3D" id="1.20.1250.20">
    <property type="entry name" value="MFS general substrate transporter like domains"/>
    <property type="match status" value="3"/>
</dbReference>
<feature type="transmembrane region" description="Helical" evidence="7">
    <location>
        <begin position="217"/>
        <end position="237"/>
    </location>
</feature>
<evidence type="ECO:0000256" key="2">
    <source>
        <dbReference type="ARBA" id="ARBA00005241"/>
    </source>
</evidence>
<comment type="subcellular location">
    <subcellularLocation>
        <location evidence="1">Membrane</location>
        <topology evidence="1">Multi-pass membrane protein</topology>
    </subcellularLocation>
</comment>